<dbReference type="EMBL" id="FMAH01000027">
    <property type="protein sequence ID" value="SCB38255.1"/>
    <property type="molecule type" value="Genomic_DNA"/>
</dbReference>
<dbReference type="PRINTS" id="PR00035">
    <property type="entry name" value="HTHGNTR"/>
</dbReference>
<dbReference type="STRING" id="411945.GA0061102_102787"/>
<dbReference type="SMART" id="SM00866">
    <property type="entry name" value="UTRA"/>
    <property type="match status" value="1"/>
</dbReference>
<feature type="domain" description="HTH gntR-type" evidence="4">
    <location>
        <begin position="18"/>
        <end position="86"/>
    </location>
</feature>
<dbReference type="Proteomes" id="UP000199435">
    <property type="component" value="Unassembled WGS sequence"/>
</dbReference>
<dbReference type="GO" id="GO:0045892">
    <property type="term" value="P:negative regulation of DNA-templated transcription"/>
    <property type="evidence" value="ECO:0007669"/>
    <property type="project" value="TreeGrafter"/>
</dbReference>
<reference evidence="6" key="1">
    <citation type="submission" date="2016-08" db="EMBL/GenBank/DDBJ databases">
        <authorList>
            <person name="Varghese N."/>
            <person name="Submissions Spin"/>
        </authorList>
    </citation>
    <scope>NUCLEOTIDE SEQUENCE [LARGE SCALE GENOMIC DNA]</scope>
    <source>
        <strain evidence="6">HAMBI 2971</strain>
    </source>
</reference>
<keyword evidence="3" id="KW-0804">Transcription</keyword>
<gene>
    <name evidence="5" type="ORF">GA0061102_102787</name>
</gene>
<keyword evidence="1" id="KW-0805">Transcription regulation</keyword>
<dbReference type="InterPro" id="IPR050679">
    <property type="entry name" value="Bact_HTH_transcr_reg"/>
</dbReference>
<keyword evidence="6" id="KW-1185">Reference proteome</keyword>
<dbReference type="PANTHER" id="PTHR44846:SF1">
    <property type="entry name" value="MANNOSYL-D-GLYCERATE TRANSPORT_METABOLISM SYSTEM REPRESSOR MNGR-RELATED"/>
    <property type="match status" value="1"/>
</dbReference>
<dbReference type="Pfam" id="PF07702">
    <property type="entry name" value="UTRA"/>
    <property type="match status" value="1"/>
</dbReference>
<evidence type="ECO:0000259" key="4">
    <source>
        <dbReference type="PROSITE" id="PS50949"/>
    </source>
</evidence>
<dbReference type="InterPro" id="IPR012702">
    <property type="entry name" value="CP_lyase_PhnF"/>
</dbReference>
<dbReference type="Gene3D" id="1.10.10.10">
    <property type="entry name" value="Winged helix-like DNA-binding domain superfamily/Winged helix DNA-binding domain"/>
    <property type="match status" value="1"/>
</dbReference>
<evidence type="ECO:0000256" key="1">
    <source>
        <dbReference type="ARBA" id="ARBA00023015"/>
    </source>
</evidence>
<accession>A0A1C3WED3</accession>
<sequence>MSSSPTDRPTLHDRRGASTLWRAVAERIEQDIRSFRYKPGERLPTEFELAEIFNVHRNTIRRAMNVLRERNLLRIEQGRGTFVKERMVRHTLGPKTRLTAALRDIDRLGERRFIGSSRIRVTEDIAKALRVARNRFVRKVDTLTVVDGFVVSMSSSFFPLPRFEGIEALIEETGSFSQSWQRLGVADYQRREAHITAVALPREDAEILSMARGQPAIFITNINVDMDDIPIVVSYTRIAPQHMQLVVRFD</sequence>
<dbReference type="SUPFAM" id="SSF64288">
    <property type="entry name" value="Chorismate lyase-like"/>
    <property type="match status" value="1"/>
</dbReference>
<dbReference type="OrthoDB" id="9794015at2"/>
<dbReference type="AlphaFoldDB" id="A0A1C3WED3"/>
<dbReference type="InterPro" id="IPR028978">
    <property type="entry name" value="Chorismate_lyase_/UTRA_dom_sf"/>
</dbReference>
<dbReference type="Pfam" id="PF00392">
    <property type="entry name" value="GntR"/>
    <property type="match status" value="1"/>
</dbReference>
<dbReference type="GO" id="GO:0003677">
    <property type="term" value="F:DNA binding"/>
    <property type="evidence" value="ECO:0007669"/>
    <property type="project" value="UniProtKB-KW"/>
</dbReference>
<dbReference type="InterPro" id="IPR036388">
    <property type="entry name" value="WH-like_DNA-bd_sf"/>
</dbReference>
<dbReference type="GO" id="GO:0003700">
    <property type="term" value="F:DNA-binding transcription factor activity"/>
    <property type="evidence" value="ECO:0007669"/>
    <property type="project" value="InterPro"/>
</dbReference>
<dbReference type="Gene3D" id="3.40.1410.10">
    <property type="entry name" value="Chorismate lyase-like"/>
    <property type="match status" value="1"/>
</dbReference>
<evidence type="ECO:0000256" key="3">
    <source>
        <dbReference type="ARBA" id="ARBA00023163"/>
    </source>
</evidence>
<dbReference type="RefSeq" id="WP_159432187.1">
    <property type="nucleotide sequence ID" value="NZ_FMAH01000027.1"/>
</dbReference>
<name>A0A1C3WED3_9HYPH</name>
<proteinExistence type="predicted"/>
<dbReference type="InterPro" id="IPR011663">
    <property type="entry name" value="UTRA"/>
</dbReference>
<dbReference type="SUPFAM" id="SSF46785">
    <property type="entry name" value="Winged helix' DNA-binding domain"/>
    <property type="match status" value="1"/>
</dbReference>
<evidence type="ECO:0000313" key="5">
    <source>
        <dbReference type="EMBL" id="SCB38255.1"/>
    </source>
</evidence>
<keyword evidence="2" id="KW-0238">DNA-binding</keyword>
<dbReference type="CDD" id="cd07377">
    <property type="entry name" value="WHTH_GntR"/>
    <property type="match status" value="1"/>
</dbReference>
<evidence type="ECO:0000313" key="6">
    <source>
        <dbReference type="Proteomes" id="UP000199435"/>
    </source>
</evidence>
<dbReference type="SMART" id="SM00345">
    <property type="entry name" value="HTH_GNTR"/>
    <property type="match status" value="1"/>
</dbReference>
<dbReference type="InterPro" id="IPR036390">
    <property type="entry name" value="WH_DNA-bd_sf"/>
</dbReference>
<evidence type="ECO:0000256" key="2">
    <source>
        <dbReference type="ARBA" id="ARBA00023125"/>
    </source>
</evidence>
<protein>
    <submittedName>
        <fullName evidence="5">GntR family transcriptional regulator, phosphonate transport system regulatory protein</fullName>
    </submittedName>
</protein>
<dbReference type="NCBIfam" id="TIGR02325">
    <property type="entry name" value="C_P_lyase_phnF"/>
    <property type="match status" value="1"/>
</dbReference>
<dbReference type="PANTHER" id="PTHR44846">
    <property type="entry name" value="MANNOSYL-D-GLYCERATE TRANSPORT/METABOLISM SYSTEM REPRESSOR MNGR-RELATED"/>
    <property type="match status" value="1"/>
</dbReference>
<organism evidence="5 6">
    <name type="scientific">Rhizobium miluonense</name>
    <dbReference type="NCBI Taxonomy" id="411945"/>
    <lineage>
        <taxon>Bacteria</taxon>
        <taxon>Pseudomonadati</taxon>
        <taxon>Pseudomonadota</taxon>
        <taxon>Alphaproteobacteria</taxon>
        <taxon>Hyphomicrobiales</taxon>
        <taxon>Rhizobiaceae</taxon>
        <taxon>Rhizobium/Agrobacterium group</taxon>
        <taxon>Rhizobium</taxon>
    </lineage>
</organism>
<dbReference type="InterPro" id="IPR000524">
    <property type="entry name" value="Tscrpt_reg_HTH_GntR"/>
</dbReference>
<dbReference type="PROSITE" id="PS50949">
    <property type="entry name" value="HTH_GNTR"/>
    <property type="match status" value="1"/>
</dbReference>